<gene>
    <name evidence="1" type="ORF">S12H4_59596</name>
</gene>
<dbReference type="EMBL" id="BARW01038988">
    <property type="protein sequence ID" value="GAJ17252.1"/>
    <property type="molecule type" value="Genomic_DNA"/>
</dbReference>
<organism evidence="1">
    <name type="scientific">marine sediment metagenome</name>
    <dbReference type="NCBI Taxonomy" id="412755"/>
    <lineage>
        <taxon>unclassified sequences</taxon>
        <taxon>metagenomes</taxon>
        <taxon>ecological metagenomes</taxon>
    </lineage>
</organism>
<comment type="caution">
    <text evidence="1">The sequence shown here is derived from an EMBL/GenBank/DDBJ whole genome shotgun (WGS) entry which is preliminary data.</text>
</comment>
<dbReference type="AlphaFoldDB" id="X1VGD8"/>
<sequence>MRIIAFIEDYKVVKKILDYLGIYEFGKKRSPPRTDTFPDEFDDYIRDDYIDCDHVC</sequence>
<accession>X1VGD8</accession>
<name>X1VGD8_9ZZZZ</name>
<proteinExistence type="predicted"/>
<protein>
    <submittedName>
        <fullName evidence="1">Uncharacterized protein</fullName>
    </submittedName>
</protein>
<reference evidence="1" key="1">
    <citation type="journal article" date="2014" name="Front. Microbiol.">
        <title>High frequency of phylogenetically diverse reductive dehalogenase-homologous genes in deep subseafloor sedimentary metagenomes.</title>
        <authorList>
            <person name="Kawai M."/>
            <person name="Futagami T."/>
            <person name="Toyoda A."/>
            <person name="Takaki Y."/>
            <person name="Nishi S."/>
            <person name="Hori S."/>
            <person name="Arai W."/>
            <person name="Tsubouchi T."/>
            <person name="Morono Y."/>
            <person name="Uchiyama I."/>
            <person name="Ito T."/>
            <person name="Fujiyama A."/>
            <person name="Inagaki F."/>
            <person name="Takami H."/>
        </authorList>
    </citation>
    <scope>NUCLEOTIDE SEQUENCE</scope>
    <source>
        <strain evidence="1">Expedition CK06-06</strain>
    </source>
</reference>
<evidence type="ECO:0000313" key="1">
    <source>
        <dbReference type="EMBL" id="GAJ17252.1"/>
    </source>
</evidence>